<feature type="binding site" evidence="9">
    <location>
        <position position="41"/>
    </location>
    <ligand>
        <name>D-glucose</name>
        <dbReference type="ChEBI" id="CHEBI:4167"/>
    </ligand>
</feature>
<dbReference type="GO" id="GO:0043843">
    <property type="term" value="F:ADP-specific glucokinase activity"/>
    <property type="evidence" value="ECO:0007669"/>
    <property type="project" value="UniProtKB-EC"/>
</dbReference>
<comment type="pathway">
    <text evidence="9">Carbohydrate degradation; glycolysis.</text>
</comment>
<gene>
    <name evidence="9" type="primary">glkA</name>
    <name evidence="10" type="ordered locus">PYCH_10910</name>
</gene>
<comment type="subcellular location">
    <subcellularLocation>
        <location evidence="9">Cytoplasm</location>
    </subcellularLocation>
</comment>
<feature type="binding site" evidence="9">
    <location>
        <position position="183"/>
    </location>
    <ligand>
        <name>D-glucose</name>
        <dbReference type="ChEBI" id="CHEBI:4167"/>
    </ligand>
</feature>
<dbReference type="EMBL" id="CP002779">
    <property type="protein sequence ID" value="AEH24772.1"/>
    <property type="molecule type" value="Genomic_DNA"/>
</dbReference>
<keyword evidence="3 9" id="KW-0808">Transferase</keyword>
<feature type="binding site" evidence="9">
    <location>
        <begin position="349"/>
        <end position="350"/>
    </location>
    <ligand>
        <name>ADP</name>
        <dbReference type="ChEBI" id="CHEBI:456216"/>
    </ligand>
</feature>
<dbReference type="GO" id="GO:0005737">
    <property type="term" value="C:cytoplasm"/>
    <property type="evidence" value="ECO:0007669"/>
    <property type="project" value="UniProtKB-SubCell"/>
</dbReference>
<sequence length="462" mass="52503">MGNFKDRIGTWKALYTEAFHKVTEALPQVRGVLLAYNTNIDAIKYLDSQDLEDRIERIGREKVLKYSEELPERITRVEHLLGGILWSIRRGKAAELFVESCSVRFYMKMWGWDELRIGGQVGIMANLLGGVYGVPVIAHVPQLSRLQASLFLDGPIYVPKLECGKLKLVHPRKFWRDEENCIHYIYEFPRGFRVFDFEAPRENRFIGSADDYNPNLYIRPEFREAFEEITEKAELAIISGLQALTKENYKEPFVEIGRHLDVLSAKGIPVHLEFAFTPDEAVRRKLVEILGRFTSVGLNEVELASIMEILGEKAISERLLKTEPIDPLIVIDAMNILMDRTGIERIHFHTYGYYLALTSYHGEEVRDALLFASLAAAAKAMKGNITGLKDVRKALAVPTNEKALIFEEKLEREFSEFERGVAKLEDKQLVFVPTKIVVSPKSTVGIGDTISSSAFVGEFALR</sequence>
<feature type="binding site" evidence="9">
    <location>
        <position position="302"/>
    </location>
    <ligand>
        <name>Mg(2+)</name>
        <dbReference type="ChEBI" id="CHEBI:18420"/>
    </ligand>
</feature>
<feature type="binding site" evidence="9">
    <location>
        <position position="95"/>
    </location>
    <ligand>
        <name>D-glucose</name>
        <dbReference type="ChEBI" id="CHEBI:4167"/>
    </ligand>
</feature>
<dbReference type="HOGENOM" id="CLU_046643_0_0_2"/>
<keyword evidence="2 9" id="KW-0313">Glucose metabolism</keyword>
<dbReference type="Gene3D" id="3.40.1190.20">
    <property type="match status" value="1"/>
</dbReference>
<feature type="binding site" evidence="9">
    <location>
        <position position="448"/>
    </location>
    <ligand>
        <name>Mg(2+)</name>
        <dbReference type="ChEBI" id="CHEBI:18420"/>
    </ligand>
</feature>
<dbReference type="GO" id="GO:0006096">
    <property type="term" value="P:glycolytic process"/>
    <property type="evidence" value="ECO:0007669"/>
    <property type="project" value="UniProtKB-UniRule"/>
</dbReference>
<dbReference type="eggNOG" id="arCOG03370">
    <property type="taxonomic scope" value="Archaea"/>
</dbReference>
<dbReference type="SUPFAM" id="SSF53613">
    <property type="entry name" value="Ribokinase-like"/>
    <property type="match status" value="1"/>
</dbReference>
<protein>
    <recommendedName>
        <fullName evidence="9">ADP-dependent glucose/glucosamine kinase</fullName>
        <ecNumber evidence="9">2.7.1.147</ecNumber>
    </recommendedName>
    <alternativeName>
        <fullName evidence="9">ADP-dependent glucokinase</fullName>
        <shortName evidence="9">ADP-GK</shortName>
        <shortName evidence="9">ADPGK</shortName>
    </alternativeName>
    <alternativeName>
        <fullName evidence="9">Glucosamine kinase</fullName>
        <shortName evidence="9">GlcN kinase</shortName>
    </alternativeName>
</protein>
<feature type="binding site" evidence="9">
    <location>
        <begin position="119"/>
        <end position="120"/>
    </location>
    <ligand>
        <name>D-glucose</name>
        <dbReference type="ChEBI" id="CHEBI:4167"/>
    </ligand>
</feature>
<dbReference type="PROSITE" id="PS51255">
    <property type="entry name" value="ADPK"/>
    <property type="match status" value="1"/>
</dbReference>
<dbReference type="STRING" id="529709.PYCH_10910"/>
<keyword evidence="4 9" id="KW-0479">Metal-binding</keyword>
<dbReference type="InterPro" id="IPR031299">
    <property type="entry name" value="GlkA"/>
</dbReference>
<dbReference type="InterPro" id="IPR007666">
    <property type="entry name" value="ADP_PFK/GK"/>
</dbReference>
<evidence type="ECO:0000256" key="1">
    <source>
        <dbReference type="ARBA" id="ARBA00022490"/>
    </source>
</evidence>
<feature type="binding site" evidence="9">
    <location>
        <position position="447"/>
    </location>
    <ligand>
        <name>ADP</name>
        <dbReference type="ChEBI" id="CHEBI:456216"/>
    </ligand>
</feature>
<comment type="catalytic activity">
    <reaction evidence="9">
        <text>D-glucosamine + ADP = D-glucosamine 6-phosphate + AMP + H(+)</text>
        <dbReference type="Rhea" id="RHEA:62084"/>
        <dbReference type="ChEBI" id="CHEBI:15378"/>
        <dbReference type="ChEBI" id="CHEBI:58723"/>
        <dbReference type="ChEBI" id="CHEBI:58725"/>
        <dbReference type="ChEBI" id="CHEBI:456215"/>
        <dbReference type="ChEBI" id="CHEBI:456216"/>
    </reaction>
</comment>
<keyword evidence="8 9" id="KW-0119">Carbohydrate metabolism</keyword>
<comment type="cofactor">
    <cofactor evidence="9">
        <name>Mg(2+)</name>
        <dbReference type="ChEBI" id="CHEBI:18420"/>
    </cofactor>
    <text evidence="9">Binds 1 Mg(2+) ion per subunit.</text>
</comment>
<feature type="binding site" evidence="9">
    <location>
        <position position="437"/>
    </location>
    <ligand>
        <name>ADP</name>
        <dbReference type="ChEBI" id="CHEBI:456216"/>
    </ligand>
</feature>
<evidence type="ECO:0000256" key="6">
    <source>
        <dbReference type="ARBA" id="ARBA00022842"/>
    </source>
</evidence>
<dbReference type="EC" id="2.7.1.147" evidence="9"/>
<organism evidence="10 11">
    <name type="scientific">Pyrococcus yayanosii (strain CH1 / JCM 16557)</name>
    <dbReference type="NCBI Taxonomy" id="529709"/>
    <lineage>
        <taxon>Archaea</taxon>
        <taxon>Methanobacteriati</taxon>
        <taxon>Methanobacteriota</taxon>
        <taxon>Thermococci</taxon>
        <taxon>Thermococcales</taxon>
        <taxon>Thermococcaceae</taxon>
        <taxon>Pyrococcus</taxon>
    </lineage>
</organism>
<keyword evidence="7 9" id="KW-0324">Glycolysis</keyword>
<keyword evidence="11" id="KW-1185">Reference proteome</keyword>
<evidence type="ECO:0000256" key="2">
    <source>
        <dbReference type="ARBA" id="ARBA00022526"/>
    </source>
</evidence>
<reference evidence="10 11" key="1">
    <citation type="journal article" date="2011" name="J. Bacteriol.">
        <title>Complete genome sequence of the obligate piezophilic hyperthermophilic archaeon Pyrococcus yayanosii CH1.</title>
        <authorList>
            <person name="Jun X."/>
            <person name="Lupeng L."/>
            <person name="Minjuan X."/>
            <person name="Oger P."/>
            <person name="Fengping W."/>
            <person name="Jebbar M."/>
            <person name="Xiang X."/>
        </authorList>
    </citation>
    <scope>NUCLEOTIDE SEQUENCE [LARGE SCALE GENOMIC DNA]</scope>
    <source>
        <strain evidence="11">CH1 / JCM 16557</strain>
    </source>
</reference>
<comment type="catalytic activity">
    <reaction evidence="9">
        <text>D-glucose + ADP = D-glucose 6-phosphate + AMP + H(+)</text>
        <dbReference type="Rhea" id="RHEA:11460"/>
        <dbReference type="ChEBI" id="CHEBI:4167"/>
        <dbReference type="ChEBI" id="CHEBI:15378"/>
        <dbReference type="ChEBI" id="CHEBI:61548"/>
        <dbReference type="ChEBI" id="CHEBI:456215"/>
        <dbReference type="ChEBI" id="CHEBI:456216"/>
        <dbReference type="EC" id="2.7.1.147"/>
    </reaction>
</comment>
<dbReference type="GO" id="GO:0006006">
    <property type="term" value="P:glucose metabolic process"/>
    <property type="evidence" value="ECO:0007669"/>
    <property type="project" value="UniProtKB-KW"/>
</dbReference>
<comment type="similarity">
    <text evidence="9">Belongs to the ADP-dependent glucokinase family.</text>
</comment>
<name>F8AEU0_PYRYC</name>
<dbReference type="PANTHER" id="PTHR21208">
    <property type="entry name" value="ADP-DEPENDENT GLUCOKINASE"/>
    <property type="match status" value="1"/>
</dbReference>
<dbReference type="InterPro" id="IPR029056">
    <property type="entry name" value="Ribokinase-like"/>
</dbReference>
<dbReference type="NCBIfam" id="NF010641">
    <property type="entry name" value="PRK14038.1"/>
    <property type="match status" value="1"/>
</dbReference>
<keyword evidence="1 9" id="KW-0963">Cytoplasm</keyword>
<keyword evidence="5 9" id="KW-0418">Kinase</keyword>
<proteinExistence type="inferred from homology"/>
<feature type="binding site" evidence="9">
    <location>
        <position position="273"/>
    </location>
    <ligand>
        <name>Mg(2+)</name>
        <dbReference type="ChEBI" id="CHEBI:18420"/>
    </ligand>
</feature>
<dbReference type="HAMAP" id="MF_00809">
    <property type="entry name" value="ADP_glucokinase"/>
    <property type="match status" value="1"/>
</dbReference>
<comment type="function">
    <text evidence="9">Catalyzes the ADP-dependent phosphorylation of D-glucose to D-glucose 6-phosphate and glucosamine to glucosamine 6-phosphate.</text>
</comment>
<dbReference type="GO" id="GO:0046872">
    <property type="term" value="F:metal ion binding"/>
    <property type="evidence" value="ECO:0007669"/>
    <property type="project" value="UniProtKB-KW"/>
</dbReference>
<feature type="active site" description="Proton acceptor" evidence="9">
    <location>
        <position position="448"/>
    </location>
</feature>
<keyword evidence="6 9" id="KW-0460">Magnesium</keyword>
<dbReference type="UniPathway" id="UPA00109"/>
<dbReference type="KEGG" id="pya:PYCH_10910"/>
<dbReference type="Proteomes" id="UP000008386">
    <property type="component" value="Chromosome"/>
</dbReference>
<evidence type="ECO:0000256" key="3">
    <source>
        <dbReference type="ARBA" id="ARBA00022679"/>
    </source>
</evidence>
<evidence type="ECO:0000256" key="8">
    <source>
        <dbReference type="ARBA" id="ARBA00023277"/>
    </source>
</evidence>
<dbReference type="Gene3D" id="3.30.1110.20">
    <property type="match status" value="1"/>
</dbReference>
<dbReference type="PANTHER" id="PTHR21208:SF1">
    <property type="entry name" value="ADP-DEPENDENT GLUCOKINASE"/>
    <property type="match status" value="1"/>
</dbReference>
<feature type="binding site" evidence="9">
    <location>
        <position position="448"/>
    </location>
    <ligand>
        <name>D-glucose</name>
        <dbReference type="ChEBI" id="CHEBI:4167"/>
    </ligand>
</feature>
<dbReference type="Pfam" id="PF04587">
    <property type="entry name" value="ADP_PFK_GK"/>
    <property type="match status" value="1"/>
</dbReference>
<evidence type="ECO:0000256" key="7">
    <source>
        <dbReference type="ARBA" id="ARBA00023152"/>
    </source>
</evidence>
<accession>F8AEU0</accession>
<evidence type="ECO:0000256" key="5">
    <source>
        <dbReference type="ARBA" id="ARBA00022777"/>
    </source>
</evidence>
<dbReference type="GO" id="GO:0004340">
    <property type="term" value="F:glucokinase activity"/>
    <property type="evidence" value="ECO:0007669"/>
    <property type="project" value="UniProtKB-UniRule"/>
</dbReference>
<feature type="binding site" evidence="9">
    <location>
        <position position="299"/>
    </location>
    <ligand>
        <name>ADP</name>
        <dbReference type="ChEBI" id="CHEBI:456216"/>
    </ligand>
</feature>
<evidence type="ECO:0000256" key="9">
    <source>
        <dbReference type="HAMAP-Rule" id="MF_00809"/>
    </source>
</evidence>
<evidence type="ECO:0000256" key="4">
    <source>
        <dbReference type="ARBA" id="ARBA00022723"/>
    </source>
</evidence>
<evidence type="ECO:0000313" key="11">
    <source>
        <dbReference type="Proteomes" id="UP000008386"/>
    </source>
</evidence>
<evidence type="ECO:0000313" key="10">
    <source>
        <dbReference type="EMBL" id="AEH24772.1"/>
    </source>
</evidence>
<dbReference type="AlphaFoldDB" id="F8AEU0"/>